<dbReference type="InterPro" id="IPR045151">
    <property type="entry name" value="DCAF8"/>
</dbReference>
<evidence type="ECO:0000313" key="5">
    <source>
        <dbReference type="EMBL" id="TFK23275.1"/>
    </source>
</evidence>
<dbReference type="GO" id="GO:0080008">
    <property type="term" value="C:Cul4-RING E3 ubiquitin ligase complex"/>
    <property type="evidence" value="ECO:0007669"/>
    <property type="project" value="TreeGrafter"/>
</dbReference>
<evidence type="ECO:0000256" key="2">
    <source>
        <dbReference type="ARBA" id="ARBA00022737"/>
    </source>
</evidence>
<dbReference type="PANTHER" id="PTHR15574">
    <property type="entry name" value="WD REPEAT DOMAIN-CONTAINING FAMILY"/>
    <property type="match status" value="1"/>
</dbReference>
<dbReference type="EMBL" id="ML210222">
    <property type="protein sequence ID" value="TFK23275.1"/>
    <property type="molecule type" value="Genomic_DNA"/>
</dbReference>
<dbReference type="SMART" id="SM00320">
    <property type="entry name" value="WD40"/>
    <property type="match status" value="5"/>
</dbReference>
<dbReference type="GO" id="GO:0005737">
    <property type="term" value="C:cytoplasm"/>
    <property type="evidence" value="ECO:0007669"/>
    <property type="project" value="TreeGrafter"/>
</dbReference>
<dbReference type="Proteomes" id="UP000307440">
    <property type="component" value="Unassembled WGS sequence"/>
</dbReference>
<name>A0A5C3KST5_COPMA</name>
<evidence type="ECO:0000256" key="3">
    <source>
        <dbReference type="PROSITE-ProRule" id="PRU00221"/>
    </source>
</evidence>
<dbReference type="Gene3D" id="2.130.10.10">
    <property type="entry name" value="YVTN repeat-like/Quinoprotein amine dehydrogenase"/>
    <property type="match status" value="2"/>
</dbReference>
<proteinExistence type="predicted"/>
<evidence type="ECO:0000256" key="1">
    <source>
        <dbReference type="ARBA" id="ARBA00022574"/>
    </source>
</evidence>
<dbReference type="SUPFAM" id="SSF50978">
    <property type="entry name" value="WD40 repeat-like"/>
    <property type="match status" value="1"/>
</dbReference>
<feature type="compositionally biased region" description="Basic and acidic residues" evidence="4">
    <location>
        <begin position="279"/>
        <end position="290"/>
    </location>
</feature>
<feature type="compositionally biased region" description="Acidic residues" evidence="4">
    <location>
        <begin position="369"/>
        <end position="389"/>
    </location>
</feature>
<evidence type="ECO:0000313" key="6">
    <source>
        <dbReference type="Proteomes" id="UP000307440"/>
    </source>
</evidence>
<keyword evidence="2" id="KW-0677">Repeat</keyword>
<protein>
    <submittedName>
        <fullName evidence="5">WD repeat-containing protein</fullName>
    </submittedName>
</protein>
<dbReference type="PROSITE" id="PS50082">
    <property type="entry name" value="WD_REPEATS_2"/>
    <property type="match status" value="2"/>
</dbReference>
<dbReference type="Pfam" id="PF00400">
    <property type="entry name" value="WD40"/>
    <property type="match status" value="3"/>
</dbReference>
<dbReference type="InterPro" id="IPR036322">
    <property type="entry name" value="WD40_repeat_dom_sf"/>
</dbReference>
<organism evidence="5 6">
    <name type="scientific">Coprinopsis marcescibilis</name>
    <name type="common">Agaric fungus</name>
    <name type="synonym">Psathyrella marcescibilis</name>
    <dbReference type="NCBI Taxonomy" id="230819"/>
    <lineage>
        <taxon>Eukaryota</taxon>
        <taxon>Fungi</taxon>
        <taxon>Dikarya</taxon>
        <taxon>Basidiomycota</taxon>
        <taxon>Agaricomycotina</taxon>
        <taxon>Agaricomycetes</taxon>
        <taxon>Agaricomycetidae</taxon>
        <taxon>Agaricales</taxon>
        <taxon>Agaricineae</taxon>
        <taxon>Psathyrellaceae</taxon>
        <taxon>Coprinopsis</taxon>
    </lineage>
</organism>
<keyword evidence="1 3" id="KW-0853">WD repeat</keyword>
<feature type="compositionally biased region" description="Basic and acidic residues" evidence="4">
    <location>
        <begin position="341"/>
        <end position="368"/>
    </location>
</feature>
<dbReference type="InterPro" id="IPR015943">
    <property type="entry name" value="WD40/YVTN_repeat-like_dom_sf"/>
</dbReference>
<keyword evidence="6" id="KW-1185">Reference proteome</keyword>
<feature type="repeat" description="WD" evidence="3">
    <location>
        <begin position="103"/>
        <end position="144"/>
    </location>
</feature>
<dbReference type="GO" id="GO:0045717">
    <property type="term" value="P:negative regulation of fatty acid biosynthetic process"/>
    <property type="evidence" value="ECO:0007669"/>
    <property type="project" value="TreeGrafter"/>
</dbReference>
<gene>
    <name evidence="5" type="ORF">FA15DRAFT_670669</name>
</gene>
<dbReference type="InterPro" id="IPR001680">
    <property type="entry name" value="WD40_rpt"/>
</dbReference>
<dbReference type="STRING" id="230819.A0A5C3KST5"/>
<dbReference type="AlphaFoldDB" id="A0A5C3KST5"/>
<feature type="repeat" description="WD" evidence="3">
    <location>
        <begin position="52"/>
        <end position="93"/>
    </location>
</feature>
<feature type="region of interest" description="Disordered" evidence="4">
    <location>
        <begin position="327"/>
        <end position="389"/>
    </location>
</feature>
<dbReference type="PROSITE" id="PS50294">
    <property type="entry name" value="WD_REPEATS_REGION"/>
    <property type="match status" value="1"/>
</dbReference>
<dbReference type="PANTHER" id="PTHR15574:SF40">
    <property type="entry name" value="WD AND TETRATRICOPEPTIDE REPEATS PROTEIN 1"/>
    <property type="match status" value="1"/>
</dbReference>
<evidence type="ECO:0000256" key="4">
    <source>
        <dbReference type="SAM" id="MobiDB-lite"/>
    </source>
</evidence>
<reference evidence="5 6" key="1">
    <citation type="journal article" date="2019" name="Nat. Ecol. Evol.">
        <title>Megaphylogeny resolves global patterns of mushroom evolution.</title>
        <authorList>
            <person name="Varga T."/>
            <person name="Krizsan K."/>
            <person name="Foldi C."/>
            <person name="Dima B."/>
            <person name="Sanchez-Garcia M."/>
            <person name="Sanchez-Ramirez S."/>
            <person name="Szollosi G.J."/>
            <person name="Szarkandi J.G."/>
            <person name="Papp V."/>
            <person name="Albert L."/>
            <person name="Andreopoulos W."/>
            <person name="Angelini C."/>
            <person name="Antonin V."/>
            <person name="Barry K.W."/>
            <person name="Bougher N.L."/>
            <person name="Buchanan P."/>
            <person name="Buyck B."/>
            <person name="Bense V."/>
            <person name="Catcheside P."/>
            <person name="Chovatia M."/>
            <person name="Cooper J."/>
            <person name="Damon W."/>
            <person name="Desjardin D."/>
            <person name="Finy P."/>
            <person name="Geml J."/>
            <person name="Haridas S."/>
            <person name="Hughes K."/>
            <person name="Justo A."/>
            <person name="Karasinski D."/>
            <person name="Kautmanova I."/>
            <person name="Kiss B."/>
            <person name="Kocsube S."/>
            <person name="Kotiranta H."/>
            <person name="LaButti K.M."/>
            <person name="Lechner B.E."/>
            <person name="Liimatainen K."/>
            <person name="Lipzen A."/>
            <person name="Lukacs Z."/>
            <person name="Mihaltcheva S."/>
            <person name="Morgado L.N."/>
            <person name="Niskanen T."/>
            <person name="Noordeloos M.E."/>
            <person name="Ohm R.A."/>
            <person name="Ortiz-Santana B."/>
            <person name="Ovrebo C."/>
            <person name="Racz N."/>
            <person name="Riley R."/>
            <person name="Savchenko A."/>
            <person name="Shiryaev A."/>
            <person name="Soop K."/>
            <person name="Spirin V."/>
            <person name="Szebenyi C."/>
            <person name="Tomsovsky M."/>
            <person name="Tulloss R.E."/>
            <person name="Uehling J."/>
            <person name="Grigoriev I.V."/>
            <person name="Vagvolgyi C."/>
            <person name="Papp T."/>
            <person name="Martin F.M."/>
            <person name="Miettinen O."/>
            <person name="Hibbett D.S."/>
            <person name="Nagy L.G."/>
        </authorList>
    </citation>
    <scope>NUCLEOTIDE SEQUENCE [LARGE SCALE GENOMIC DNA]</scope>
    <source>
        <strain evidence="5 6">CBS 121175</strain>
    </source>
</reference>
<dbReference type="OrthoDB" id="2414538at2759"/>
<accession>A0A5C3KST5</accession>
<sequence>MDPLHPTEFSSLAYTKVPPSILRAQQLKKRHLSNTLKRTLDRVNVLGDGEGRYGHQGCVNAVNWAQEGSLLLTAGDDTTVRLWRMDPSTSEQQFPFVCRSVITTGHRANIFNVQMLPYSNRIATCAGDHQIRIFDATTPLEVRDGKETTFAARECTVRIIRCHTERVKKLVVEESPDVFLSLSEDATVRQHDLRTSHFCREGECPAPLLRMDHELSTLSMSPVAPYQFVVAGESPYGYLYDRRYIGRVLQREWGSVPRAGEGLTTCVRRFGRPPQPTNDSERSRSRDHITGSRISVTNGHEVILTYSQDKVYLFSTRDEPLGKDSVAAMTPATLPPNAKPRSKERSGKHTPTDRDSASSDNHDQHEHDEHDEEGEEDADAHEDSDENEEMGELFGFLRNYEDDSGNNAESVLPDVPLILPRSHYAGARNVDTVKDVNFLGPYDEFIVSGSDDGNWFMWDKTTGKLEGIYEGDESVVNVVEGHPHLPLVAVSGIDTTVKLFAPASGKSRFSKMDNANRIVEENERLSRRRVLRYNFGALLARAAMDAVAEAGSEGVPVSTIDCPTQ</sequence>
<feature type="region of interest" description="Disordered" evidence="4">
    <location>
        <begin position="266"/>
        <end position="294"/>
    </location>
</feature>